<reference evidence="4" key="1">
    <citation type="submission" date="2015-10" db="EMBL/GenBank/DDBJ databases">
        <title>Genome of Paenibacillus bovis sp. nov.</title>
        <authorList>
            <person name="Wu Z."/>
            <person name="Gao C."/>
            <person name="Liu Z."/>
            <person name="Zheng H."/>
        </authorList>
    </citation>
    <scope>NUCLEOTIDE SEQUENCE [LARGE SCALE GENOMIC DNA]</scope>
    <source>
        <strain evidence="4">BD3526</strain>
    </source>
</reference>
<dbReference type="Proteomes" id="UP000078148">
    <property type="component" value="Chromosome"/>
</dbReference>
<dbReference type="STRING" id="1616788.AR543_06350"/>
<keyword evidence="2" id="KW-0812">Transmembrane</keyword>
<keyword evidence="2" id="KW-1133">Transmembrane helix</keyword>
<organism evidence="3 4">
    <name type="scientific">Paenibacillus bovis</name>
    <dbReference type="NCBI Taxonomy" id="1616788"/>
    <lineage>
        <taxon>Bacteria</taxon>
        <taxon>Bacillati</taxon>
        <taxon>Bacillota</taxon>
        <taxon>Bacilli</taxon>
        <taxon>Bacillales</taxon>
        <taxon>Paenibacillaceae</taxon>
        <taxon>Paenibacillus</taxon>
    </lineage>
</organism>
<evidence type="ECO:0000256" key="2">
    <source>
        <dbReference type="SAM" id="Phobius"/>
    </source>
</evidence>
<keyword evidence="4" id="KW-1185">Reference proteome</keyword>
<dbReference type="OrthoDB" id="2627799at2"/>
<gene>
    <name evidence="3" type="ORF">AR543_06350</name>
</gene>
<keyword evidence="2" id="KW-0472">Membrane</keyword>
<feature type="compositionally biased region" description="Polar residues" evidence="1">
    <location>
        <begin position="66"/>
        <end position="82"/>
    </location>
</feature>
<evidence type="ECO:0000313" key="3">
    <source>
        <dbReference type="EMBL" id="ANF95657.1"/>
    </source>
</evidence>
<name>A0A172ZEF4_9BACL</name>
<reference evidence="3 4" key="2">
    <citation type="journal article" date="2016" name="Int. J. Syst. Evol. Microbiol.">
        <title>Paenibacillus bovis sp. nov., isolated from raw yak (Bos grunniens) milk.</title>
        <authorList>
            <person name="Gao C."/>
            <person name="Han J."/>
            <person name="Liu Z."/>
            <person name="Xu X."/>
            <person name="Hang F."/>
            <person name="Wu Z."/>
        </authorList>
    </citation>
    <scope>NUCLEOTIDE SEQUENCE [LARGE SCALE GENOMIC DNA]</scope>
    <source>
        <strain evidence="3 4">BD3526</strain>
    </source>
</reference>
<dbReference type="AlphaFoldDB" id="A0A172ZEF4"/>
<evidence type="ECO:0000313" key="4">
    <source>
        <dbReference type="Proteomes" id="UP000078148"/>
    </source>
</evidence>
<protein>
    <submittedName>
        <fullName evidence="3">Uncharacterized protein</fullName>
    </submittedName>
</protein>
<accession>A0A172ZEF4</accession>
<proteinExistence type="predicted"/>
<evidence type="ECO:0000256" key="1">
    <source>
        <dbReference type="SAM" id="MobiDB-lite"/>
    </source>
</evidence>
<dbReference type="KEGG" id="pbv:AR543_06350"/>
<feature type="transmembrane region" description="Helical" evidence="2">
    <location>
        <begin position="6"/>
        <end position="25"/>
    </location>
</feature>
<feature type="transmembrane region" description="Helical" evidence="2">
    <location>
        <begin position="37"/>
        <end position="54"/>
    </location>
</feature>
<feature type="compositionally biased region" description="Polar residues" evidence="1">
    <location>
        <begin position="93"/>
        <end position="115"/>
    </location>
</feature>
<dbReference type="EMBL" id="CP013023">
    <property type="protein sequence ID" value="ANF95657.1"/>
    <property type="molecule type" value="Genomic_DNA"/>
</dbReference>
<sequence length="326" mass="34743">MSTFIAFLFMAALIAVIVFLVLGIMNVIKKNGRAKRTFLYSGAAFIATIILAVTSPDAPAVKSPGPTETVQTPVSEVSQPTASIGDDQPGVTAEQTTATDKQVQGNAEQQKTFAENQIKKDEAKSAAQAKIKAAEKAKSDAAAKTEADKKAAEAEQETAAAKAKVAKEAATNAIPGTIGMTPDQFRTAFNKSSTEIGMDMHLPKLNISSGAVQNTFQYMLSDNIALTGTINKADSSIREINLLGQTAGSYEESANYLLAMGLIMKAVDPRATKEDNAAKMRKLGLMDENLELANLNKQATIDGLKYSISYLDGIGLMFYVNDENDK</sequence>
<feature type="region of interest" description="Disordered" evidence="1">
    <location>
        <begin position="58"/>
        <end position="121"/>
    </location>
</feature>
<dbReference type="RefSeq" id="WP_060532788.1">
    <property type="nucleotide sequence ID" value="NZ_CP013023.1"/>
</dbReference>